<accession>A0A3L8Q334</accession>
<dbReference type="Proteomes" id="UP000281474">
    <property type="component" value="Unassembled WGS sequence"/>
</dbReference>
<name>A0A3L8Q334_9GAMM</name>
<comment type="caution">
    <text evidence="1">The sequence shown here is derived from an EMBL/GenBank/DDBJ whole genome shotgun (WGS) entry which is preliminary data.</text>
</comment>
<proteinExistence type="predicted"/>
<dbReference type="EMBL" id="QZEI01000009">
    <property type="protein sequence ID" value="RLV60992.1"/>
    <property type="molecule type" value="Genomic_DNA"/>
</dbReference>
<evidence type="ECO:0000313" key="1">
    <source>
        <dbReference type="EMBL" id="RLV60992.1"/>
    </source>
</evidence>
<dbReference type="RefSeq" id="WP_121837683.1">
    <property type="nucleotide sequence ID" value="NZ_ML014758.1"/>
</dbReference>
<evidence type="ECO:0000313" key="2">
    <source>
        <dbReference type="Proteomes" id="UP000281474"/>
    </source>
</evidence>
<gene>
    <name evidence="1" type="ORF">D5018_03885</name>
</gene>
<reference evidence="1 2" key="1">
    <citation type="submission" date="2018-09" db="EMBL/GenBank/DDBJ databases">
        <title>Phylogeny of the Shewanellaceae, and recommendation for two new genera, Pseudoshewanella and Parashewanella.</title>
        <authorList>
            <person name="Wang G."/>
        </authorList>
    </citation>
    <scope>NUCLEOTIDE SEQUENCE [LARGE SCALE GENOMIC DNA]</scope>
    <source>
        <strain evidence="1 2">C51</strain>
    </source>
</reference>
<organism evidence="1 2">
    <name type="scientific">Parashewanella curva</name>
    <dbReference type="NCBI Taxonomy" id="2338552"/>
    <lineage>
        <taxon>Bacteria</taxon>
        <taxon>Pseudomonadati</taxon>
        <taxon>Pseudomonadota</taxon>
        <taxon>Gammaproteobacteria</taxon>
        <taxon>Alteromonadales</taxon>
        <taxon>Shewanellaceae</taxon>
        <taxon>Parashewanella</taxon>
    </lineage>
</organism>
<sequence length="94" mass="10883">MGIKSEAWHEWDDYIEKCIKCGDDFDLGNKYCSESKVNNDIYIVVAGKYEDSEHGSVENCKYISNPMSYSKAKEKEEEMSGYPFCRIEIDSNED</sequence>
<keyword evidence="2" id="KW-1185">Reference proteome</keyword>
<protein>
    <submittedName>
        <fullName evidence="1">Uncharacterized protein</fullName>
    </submittedName>
</protein>
<dbReference type="AlphaFoldDB" id="A0A3L8Q334"/>